<dbReference type="EMBL" id="JBEXAC010000001">
    <property type="protein sequence ID" value="MET6997335.1"/>
    <property type="molecule type" value="Genomic_DNA"/>
</dbReference>
<accession>A0ABV2T2S6</accession>
<feature type="compositionally biased region" description="Basic and acidic residues" evidence="1">
    <location>
        <begin position="106"/>
        <end position="129"/>
    </location>
</feature>
<sequence>MIKATDTKSAAKPAHTADNNSTFFGKESGDAFFAGSNQSAHKHNPFFVQTKLRIGKPNDHYETEADTVADKVVQRLGNKTNEQTVQTKPVAPLSVSRISQPLPANDKQEKLQQKEEQEATEESLQRKPIFDSMADPPPDENIQRKADGGEAPASAGLQQRLHSTKGGGQALPEDTRSAMESSMGADFSQVKVHTGAAATSLSNDLHAQAFTHGRDIYFNEGKFDPSSTSGKHLLAHELTHTIQQGVAHAQQTATDEAGTIRKAGKPGVSGSPAAAGGETVNIAGGNFNPSEQLKEEITASGNKGLDVGIVAGTIAGAGTIRVKMEDGQLQSVKNAYLPLNVPFLAAASPTLAVSVENGQVKGFGTIGNRNEVNTIPKWLKENEGAISWLTGINVQNLPVGITNTFEGGIFTLLLTGVKVKVGGFADATMDVGFENMKPTVHVVASIDVKGMAQSNLDINMKEGALSGEGTFAVAFASFSGNIEAKFTGGVMDVKGTVGYAANKLEGSLTLVMTDQATADNFARSQLGVDPQEAQLPSEVPAAGDKPGPRALAGMGTLTFNLTEWFAGSVNVIVDGKGRVTVIGKIAPPKEIILFEQKDYIKELFKLEARASYGVPLIGNVFVFANVSLSALAKIGPAKIYNIEVAGTYSTDPAIAKSITLSGSLNMSAYAGLRLRAEGGAGLQLLGHDLKLGVGVNADAGVKGYVDARPTIGYRDPGEFFFKGHMEIAAQPFLGLSGDLFVELDSPWWSPIPDNKWTWPIGSLEYPLPGEFGIGADMEYVLGSGKIPEISFSEAKFDGAKFMTDLVDDHVPKKGGGDKGDKAGKYVDGGAATPAPGKAQTPGASDKGGKKSAQKPVPGGKGKDKKGPDADKNDEMKRFGEAMKKVKELESHKPMTKAEITAAIDKIKAQYKISTITIAAKGTDSWMITGSLKGKGNKQSVKVKANMQPGDDKPGDKEKDKQVQAGIKALEAEDRSVAKDGKMKKEEAEKVAKKIQHAHSVFKSITVVDEGEMWEYDYIQAKGKKTNVKVKKDMGVTPKVGEHTVPEDEGVNRESHHVPENELSSVITDYYERTGTKLANAIPDSALAASLIKRADEIKAAYKNGDNLSAILIHEKTHRTSRKGVHRSAIQGDVLADIKKQVAEEEEKRVVIIKKDGTRLAAKLNNIHWQAFLKAYHDIEAANEKKAGEELATETKSKDELLIRIKGSDKNAVAKIVAKMTKELIEKVEALKGNAGDKKAKRITMEKSVKAKIEGVVANTFKGALDNATTSLSNALKNSENDGDKTKHAGKVSAVKTKANNIWGKNIVKKL</sequence>
<feature type="region of interest" description="Disordered" evidence="1">
    <location>
        <begin position="1037"/>
        <end position="1058"/>
    </location>
</feature>
<feature type="region of interest" description="Disordered" evidence="1">
    <location>
        <begin position="932"/>
        <end position="960"/>
    </location>
</feature>
<keyword evidence="4" id="KW-1185">Reference proteome</keyword>
<evidence type="ECO:0000259" key="2">
    <source>
        <dbReference type="Pfam" id="PF13699"/>
    </source>
</evidence>
<feature type="compositionally biased region" description="Basic and acidic residues" evidence="1">
    <location>
        <begin position="860"/>
        <end position="874"/>
    </location>
</feature>
<feature type="compositionally biased region" description="Low complexity" evidence="1">
    <location>
        <begin position="265"/>
        <end position="277"/>
    </location>
</feature>
<organism evidence="3 4">
    <name type="scientific">Chitinophaga defluvii</name>
    <dbReference type="NCBI Taxonomy" id="3163343"/>
    <lineage>
        <taxon>Bacteria</taxon>
        <taxon>Pseudomonadati</taxon>
        <taxon>Bacteroidota</taxon>
        <taxon>Chitinophagia</taxon>
        <taxon>Chitinophagales</taxon>
        <taxon>Chitinophagaceae</taxon>
        <taxon>Chitinophaga</taxon>
    </lineage>
</organism>
<evidence type="ECO:0000313" key="3">
    <source>
        <dbReference type="EMBL" id="MET6997335.1"/>
    </source>
</evidence>
<evidence type="ECO:0000256" key="1">
    <source>
        <dbReference type="SAM" id="MobiDB-lite"/>
    </source>
</evidence>
<dbReference type="Proteomes" id="UP001549749">
    <property type="component" value="Unassembled WGS sequence"/>
</dbReference>
<gene>
    <name evidence="3" type="ORF">ABR189_08130</name>
</gene>
<proteinExistence type="predicted"/>
<feature type="region of interest" description="Disordered" evidence="1">
    <location>
        <begin position="78"/>
        <end position="175"/>
    </location>
</feature>
<feature type="region of interest" description="Disordered" evidence="1">
    <location>
        <begin position="808"/>
        <end position="874"/>
    </location>
</feature>
<dbReference type="Pfam" id="PF13699">
    <property type="entry name" value="eCIS_core"/>
    <property type="match status" value="1"/>
</dbReference>
<feature type="region of interest" description="Disordered" evidence="1">
    <location>
        <begin position="261"/>
        <end position="288"/>
    </location>
</feature>
<dbReference type="RefSeq" id="WP_354659973.1">
    <property type="nucleotide sequence ID" value="NZ_JBEXAC010000001.1"/>
</dbReference>
<comment type="caution">
    <text evidence="3">The sequence shown here is derived from an EMBL/GenBank/DDBJ whole genome shotgun (WGS) entry which is preliminary data.</text>
</comment>
<feature type="domain" description="eCIS core" evidence="2">
    <location>
        <begin position="170"/>
        <end position="245"/>
    </location>
</feature>
<feature type="compositionally biased region" description="Basic and acidic residues" evidence="1">
    <location>
        <begin position="808"/>
        <end position="824"/>
    </location>
</feature>
<reference evidence="3 4" key="1">
    <citation type="submission" date="2024-06" db="EMBL/GenBank/DDBJ databases">
        <title>Chitinophaga defluvii sp. nov., isolated from municipal sewage.</title>
        <authorList>
            <person name="Zhang L."/>
        </authorList>
    </citation>
    <scope>NUCLEOTIDE SEQUENCE [LARGE SCALE GENOMIC DNA]</scope>
    <source>
        <strain evidence="3 4">H8</strain>
    </source>
</reference>
<protein>
    <submittedName>
        <fullName evidence="3">DUF4157 domain-containing protein</fullName>
    </submittedName>
</protein>
<name>A0ABV2T2S6_9BACT</name>
<feature type="compositionally biased region" description="Polar residues" evidence="1">
    <location>
        <begin position="78"/>
        <end position="87"/>
    </location>
</feature>
<evidence type="ECO:0000313" key="4">
    <source>
        <dbReference type="Proteomes" id="UP001549749"/>
    </source>
</evidence>
<dbReference type="InterPro" id="IPR025295">
    <property type="entry name" value="eCIS_core_dom"/>
</dbReference>
<feature type="compositionally biased region" description="Basic and acidic residues" evidence="1">
    <location>
        <begin position="949"/>
        <end position="960"/>
    </location>
</feature>
<feature type="region of interest" description="Disordered" evidence="1">
    <location>
        <begin position="1"/>
        <end position="22"/>
    </location>
</feature>